<dbReference type="Proteomes" id="UP000622552">
    <property type="component" value="Unassembled WGS sequence"/>
</dbReference>
<organism evidence="8 9">
    <name type="scientific">Longispora fulva</name>
    <dbReference type="NCBI Taxonomy" id="619741"/>
    <lineage>
        <taxon>Bacteria</taxon>
        <taxon>Bacillati</taxon>
        <taxon>Actinomycetota</taxon>
        <taxon>Actinomycetes</taxon>
        <taxon>Micromonosporales</taxon>
        <taxon>Micromonosporaceae</taxon>
        <taxon>Longispora</taxon>
    </lineage>
</organism>
<dbReference type="Pfam" id="PF17210">
    <property type="entry name" value="SdrD_B"/>
    <property type="match status" value="1"/>
</dbReference>
<keyword evidence="2" id="KW-0964">Secreted</keyword>
<accession>A0A8J7KX63</accession>
<feature type="domain" description="SD-repeat containing protein B" evidence="7">
    <location>
        <begin position="580"/>
        <end position="642"/>
    </location>
</feature>
<evidence type="ECO:0000256" key="4">
    <source>
        <dbReference type="SAM" id="MobiDB-lite"/>
    </source>
</evidence>
<dbReference type="SUPFAM" id="SSF117074">
    <property type="entry name" value="Hypothetical protein PA1324"/>
    <property type="match status" value="2"/>
</dbReference>
<gene>
    <name evidence="8" type="ORF">IW245_003596</name>
</gene>
<evidence type="ECO:0000256" key="5">
    <source>
        <dbReference type="SAM" id="Phobius"/>
    </source>
</evidence>
<evidence type="ECO:0000313" key="9">
    <source>
        <dbReference type="Proteomes" id="UP000622552"/>
    </source>
</evidence>
<protein>
    <recommendedName>
        <fullName evidence="7">SD-repeat containing protein B domain-containing protein</fullName>
    </recommendedName>
</protein>
<evidence type="ECO:0000256" key="3">
    <source>
        <dbReference type="ARBA" id="ARBA00022729"/>
    </source>
</evidence>
<evidence type="ECO:0000256" key="6">
    <source>
        <dbReference type="SAM" id="SignalP"/>
    </source>
</evidence>
<feature type="transmembrane region" description="Helical" evidence="5">
    <location>
        <begin position="723"/>
        <end position="743"/>
    </location>
</feature>
<keyword evidence="9" id="KW-1185">Reference proteome</keyword>
<feature type="chain" id="PRO_5038853855" description="SD-repeat containing protein B domain-containing protein" evidence="6">
    <location>
        <begin position="32"/>
        <end position="752"/>
    </location>
</feature>
<dbReference type="Gene3D" id="2.60.40.10">
    <property type="entry name" value="Immunoglobulins"/>
    <property type="match status" value="2"/>
</dbReference>
<name>A0A8J7KX63_9ACTN</name>
<reference evidence="8" key="1">
    <citation type="submission" date="2020-11" db="EMBL/GenBank/DDBJ databases">
        <title>Sequencing the genomes of 1000 actinobacteria strains.</title>
        <authorList>
            <person name="Klenk H.-P."/>
        </authorList>
    </citation>
    <scope>NUCLEOTIDE SEQUENCE</scope>
    <source>
        <strain evidence="8">DSM 45356</strain>
    </source>
</reference>
<sequence length="752" mass="78304">MPVARGHGPRNAAATAFLVGLALAGTAPARAAAADGTVTVTVVRDVNSDGSHTPGLELGEPGILVRLTDDAGGTQDTTTDAGGVATVDPAAGPLTGGRYRVEVVIPAARSFLRPAPAGGPAPSLSPPVAFVDVRGGRNATVLAGVHDPADYCHATPLLVTPCPRQGAAGTPDSRAVVSWPYDRAGTPTVEAVTGQVGATYGLAYQRDRDRLFVGALTRRMAGYGPAGPGGVYVVDRAAHTVSTFATVPDAGTAAHAADLDRDSLAVNNAVGREGLGDLELSADGRTLYVVGLRARALYLYDAAGPTAAAPERIVPVPDPGCPTGPDDWRPYGLGYHDGAVYVGGTCTAERSQKREDLRAYVLRFDGTAFTTVVAHPLDHRRGTRPGDTYWRPWQPTYEPYNSADGTFDDPDVPGRGWFRQANRPQPILSDLVFDRDGSMVLGFRDRLGDQAGRDAPGPVGAVDQQRRSLDPAMGDVTRVCLTADGYVWDGEALTCPGHPPTGPQQPGVHEYYPDAGRASGGLAFAPRFRDTASTTTTGTRTFDNATGRANGDFAVDNGFGRANGFGDLELLCAPPPLWTGGRVWFDRDGDGSQDPSEEPLPGATVTLTDPAGARTATTDQRGEYRFPVRPDTDYQLRFDATTADTSGIPDRPDAAALVPAPAARGTERAVDSDGPVVNLTSGAPGVNDHTHGAGYQLPPPATPPPTAAPPRRPAARGDTGSPWILGGSAAGLAFLGVGATLFVTNRRRMRLG</sequence>
<dbReference type="RefSeq" id="WP_197004278.1">
    <property type="nucleotide sequence ID" value="NZ_BONS01000020.1"/>
</dbReference>
<keyword evidence="3 6" id="KW-0732">Signal</keyword>
<feature type="signal peptide" evidence="6">
    <location>
        <begin position="1"/>
        <end position="31"/>
    </location>
</feature>
<feature type="region of interest" description="Disordered" evidence="4">
    <location>
        <begin position="662"/>
        <end position="722"/>
    </location>
</feature>
<feature type="compositionally biased region" description="Basic and acidic residues" evidence="4">
    <location>
        <begin position="620"/>
        <end position="636"/>
    </location>
</feature>
<dbReference type="InterPro" id="IPR033764">
    <property type="entry name" value="Sdr_B"/>
</dbReference>
<proteinExistence type="predicted"/>
<dbReference type="GO" id="GO:0005975">
    <property type="term" value="P:carbohydrate metabolic process"/>
    <property type="evidence" value="ECO:0007669"/>
    <property type="project" value="UniProtKB-ARBA"/>
</dbReference>
<dbReference type="InterPro" id="IPR013783">
    <property type="entry name" value="Ig-like_fold"/>
</dbReference>
<dbReference type="AlphaFoldDB" id="A0A8J7KX63"/>
<keyword evidence="5" id="KW-1133">Transmembrane helix</keyword>
<feature type="compositionally biased region" description="Pro residues" evidence="4">
    <location>
        <begin position="697"/>
        <end position="712"/>
    </location>
</feature>
<comment type="subcellular location">
    <subcellularLocation>
        <location evidence="1">Secreted</location>
    </subcellularLocation>
</comment>
<dbReference type="GO" id="GO:0005576">
    <property type="term" value="C:extracellular region"/>
    <property type="evidence" value="ECO:0007669"/>
    <property type="project" value="UniProtKB-SubCell"/>
</dbReference>
<dbReference type="EMBL" id="JADOUF010000001">
    <property type="protein sequence ID" value="MBG6137402.1"/>
    <property type="molecule type" value="Genomic_DNA"/>
</dbReference>
<evidence type="ECO:0000256" key="2">
    <source>
        <dbReference type="ARBA" id="ARBA00022525"/>
    </source>
</evidence>
<dbReference type="SUPFAM" id="SSF63825">
    <property type="entry name" value="YWTD domain"/>
    <property type="match status" value="1"/>
</dbReference>
<comment type="caution">
    <text evidence="8">The sequence shown here is derived from an EMBL/GenBank/DDBJ whole genome shotgun (WGS) entry which is preliminary data.</text>
</comment>
<evidence type="ECO:0000259" key="7">
    <source>
        <dbReference type="Pfam" id="PF17210"/>
    </source>
</evidence>
<evidence type="ECO:0000313" key="8">
    <source>
        <dbReference type="EMBL" id="MBG6137402.1"/>
    </source>
</evidence>
<keyword evidence="5" id="KW-0472">Membrane</keyword>
<evidence type="ECO:0000256" key="1">
    <source>
        <dbReference type="ARBA" id="ARBA00004613"/>
    </source>
</evidence>
<feature type="region of interest" description="Disordered" evidence="4">
    <location>
        <begin position="584"/>
        <end position="636"/>
    </location>
</feature>
<keyword evidence="5" id="KW-0812">Transmembrane</keyword>